<comment type="subcellular location">
    <subcellularLocation>
        <location evidence="10">Cytoplasm</location>
    </subcellularLocation>
    <subcellularLocation>
        <location evidence="1 10">Golgi apparatus membrane</location>
        <topology evidence="1 10">Peripheral membrane protein</topology>
        <orientation evidence="1">Cytoplasmic side</orientation>
    </subcellularLocation>
</comment>
<evidence type="ECO:0000256" key="4">
    <source>
        <dbReference type="ARBA" id="ARBA00022574"/>
    </source>
</evidence>
<dbReference type="SUPFAM" id="SSF50978">
    <property type="entry name" value="WD40 repeat-like"/>
    <property type="match status" value="1"/>
</dbReference>
<keyword evidence="3 10" id="KW-0963">Cytoplasm</keyword>
<dbReference type="InterPro" id="IPR016391">
    <property type="entry name" value="Coatomer_asu"/>
</dbReference>
<name>C5LE07_PERM5</name>
<dbReference type="Pfam" id="PF04053">
    <property type="entry name" value="B-prop_COPA_B_2nd"/>
    <property type="match status" value="1"/>
</dbReference>
<dbReference type="OMA" id="EMTYQKQ"/>
<dbReference type="Gene3D" id="2.130.10.10">
    <property type="entry name" value="YVTN repeat-like/Quinoprotein amine dehydrogenase"/>
    <property type="match status" value="1"/>
</dbReference>
<dbReference type="AlphaFoldDB" id="C5LE07"/>
<dbReference type="RefSeq" id="XP_002773189.1">
    <property type="nucleotide sequence ID" value="XM_002773143.1"/>
</dbReference>
<dbReference type="Pfam" id="PF00400">
    <property type="entry name" value="WD40"/>
    <property type="match status" value="5"/>
</dbReference>
<evidence type="ECO:0000313" key="16">
    <source>
        <dbReference type="EMBL" id="EER05005.1"/>
    </source>
</evidence>
<dbReference type="PANTHER" id="PTHR19876">
    <property type="entry name" value="COATOMER"/>
    <property type="match status" value="1"/>
</dbReference>
<feature type="domain" description="COPA/B TPR" evidence="15">
    <location>
        <begin position="658"/>
        <end position="796"/>
    </location>
</feature>
<evidence type="ECO:0000256" key="1">
    <source>
        <dbReference type="ARBA" id="ARBA00004255"/>
    </source>
</evidence>
<dbReference type="GO" id="GO:0005198">
    <property type="term" value="F:structural molecule activity"/>
    <property type="evidence" value="ECO:0007669"/>
    <property type="project" value="InterPro"/>
</dbReference>
<keyword evidence="7 10" id="KW-0653">Protein transport</keyword>
<dbReference type="Proteomes" id="UP000007800">
    <property type="component" value="Unassembled WGS sequence"/>
</dbReference>
<dbReference type="OrthoDB" id="10261470at2759"/>
<dbReference type="PANTHER" id="PTHR19876:SF1">
    <property type="entry name" value="COATOMER SUBUNIT ALPHA"/>
    <property type="match status" value="1"/>
</dbReference>
<feature type="repeat" description="WD" evidence="11">
    <location>
        <begin position="69"/>
        <end position="110"/>
    </location>
</feature>
<evidence type="ECO:0000256" key="6">
    <source>
        <dbReference type="ARBA" id="ARBA00022892"/>
    </source>
</evidence>
<keyword evidence="6 10" id="KW-0931">ER-Golgi transport</keyword>
<keyword evidence="8 10" id="KW-0333">Golgi apparatus</keyword>
<dbReference type="GeneID" id="9050537"/>
<organism evidence="17">
    <name type="scientific">Perkinsus marinus (strain ATCC 50983 / TXsc)</name>
    <dbReference type="NCBI Taxonomy" id="423536"/>
    <lineage>
        <taxon>Eukaryota</taxon>
        <taxon>Sar</taxon>
        <taxon>Alveolata</taxon>
        <taxon>Perkinsozoa</taxon>
        <taxon>Perkinsea</taxon>
        <taxon>Perkinsida</taxon>
        <taxon>Perkinsidae</taxon>
        <taxon>Perkinsus</taxon>
    </lineage>
</organism>
<dbReference type="GO" id="GO:0030126">
    <property type="term" value="C:COPI vesicle coat"/>
    <property type="evidence" value="ECO:0007669"/>
    <property type="project" value="UniProtKB-UniRule"/>
</dbReference>
<dbReference type="FunCoup" id="C5LE07">
    <property type="interactions" value="1111"/>
</dbReference>
<dbReference type="PIRSF" id="PIRSF003354">
    <property type="entry name" value="Coatomer_alpha_subunit"/>
    <property type="match status" value="1"/>
</dbReference>
<dbReference type="PRINTS" id="PR00320">
    <property type="entry name" value="GPROTEINBRPT"/>
</dbReference>
<dbReference type="FunFam" id="1.25.40.470:FF:000002">
    <property type="entry name" value="Coatomer subunit alpha"/>
    <property type="match status" value="1"/>
</dbReference>
<dbReference type="EMBL" id="GG681098">
    <property type="protein sequence ID" value="EER05005.1"/>
    <property type="molecule type" value="Genomic_DNA"/>
</dbReference>
<keyword evidence="9 10" id="KW-0472">Membrane</keyword>
<dbReference type="GO" id="GO:0000139">
    <property type="term" value="C:Golgi membrane"/>
    <property type="evidence" value="ECO:0007669"/>
    <property type="project" value="UniProtKB-SubCell"/>
</dbReference>
<dbReference type="SMART" id="SM00320">
    <property type="entry name" value="WD40"/>
    <property type="match status" value="6"/>
</dbReference>
<comment type="function">
    <text evidence="10">The coatomer is a cytosolic protein complex that binds to dilysine motifs and reversibly associates with Golgi non-clathrin-coated vesicles, which further mediate biosynthetic protein transport from the ER, via the Golgi up to the trans Golgi network.</text>
</comment>
<feature type="repeat" description="WD" evidence="11">
    <location>
        <begin position="27"/>
        <end position="68"/>
    </location>
</feature>
<keyword evidence="5" id="KW-0677">Repeat</keyword>
<sequence>MDTRLSPQWGNPALGLSVGLGTLIDKFEEHDGPVRGVCFHRTQPLFVSGGDDYKIKVWNYRLRRCMFTLLGHLDYIRTVQFHNEYPWIVSASDDQTVRIWNWQSRSCIAVLTGHNHYVMSAQFHPTQDLVVSASLDQTIRVWDTTGLRDKTVSITSMGMGGMMGPMGGRMGNRGVAGSLGSGADMFGTTDAIVKYVLEGHERGVNWASFHPTMPLIVSGSDDRLIKIWRMGDGKAWEVDTLRGHFNNVSAVFFTPKKDLIISDSEDRTIRVWDATKRVAIHTFKRENDRFWILAVHPTNSLIAAGHDSGMVVFKLDRERPVFGLGSSSSHGGQSLYLANGGYLTVQNIDQARPQPGTTEITPQSTSLASLRRPPNAMVSSLRSLMVNPFSSTDMNAIVMYVDQQGVGSYDLYSCTNAQLAQGLRDPLAPKEGAACNGACFVSRNRLAVLHRDNTIGLYNLNNELVKKFDPPVPKNQSNVEAIYQGGNNKVLLRSGEVVQLFDFNARSVVGEITVAGGVRYVVWSKNMDYVAFLGKHNITLANGRNLELLHSLHENVRVKSGVWDETQPGVFVFTTLSHIKYTIVNGDYGIINSLANVYYLCRVAKQSVVYLDRENVIHKRPFNNAEYCFKIALWQKRYDDVKKWIKQARICGNVGIGYLKSKGYPEVALQFVDDPLTRFNLSLEFGHLDEALSCAKKIDQKGVWDRLGKEALRQGNVQMVEMVYQKTRNLSGLSFLYLSTGNRDKLKKMLAIAKKRNDPMERFNTSMFLGDVEERVRVLAEAGQLPLATIMANGYGMTRDKEASSLLQPPVPLTRAATTNWPLLMSMEQIFDNKWAGVEEAAVAVDEEAQQTTFLPGFDDDEEEGGTAPNAGGGFDGSRVFDIDFELPISAWGDDALASTEEEVDIGNAWGSDEDLGSLGDLDLPAGPEVQAVDDSVVTPGEGYSRRWLRNRKMVPDLIAAGDFDEALATLQRRIGLINAIPLKPLFEEVYSATRCSLPSLPLEPSIALPVVTSTSSRLGVPGAEIEPAGLFTVQFLLGKLREGHKLTTMGKFRDSLDVFRYVLQACTMATAGNTEEEAQLTEFIEVCSQYVQGMRLETSRRELPHDQVNRSLELSAYFTCVNLQPSHHLLTLRAAMTQNFKAHNYLTAANMARRLMLGNFGASKTPEVVNQARKILAVCEQKGTDAHEINFDSSDTDPRLIICSRTMTIIDSSRGEAVVRCPYCSANYKAAYAGSLCDVCQLSEIGARVLGVQFRPI</sequence>
<evidence type="ECO:0000256" key="9">
    <source>
        <dbReference type="ARBA" id="ARBA00023136"/>
    </source>
</evidence>
<dbReference type="InterPro" id="IPR001680">
    <property type="entry name" value="WD40_rpt"/>
</dbReference>
<feature type="domain" description="COPA/B second beta-propeller" evidence="13">
    <location>
        <begin position="381"/>
        <end position="611"/>
    </location>
</feature>
<dbReference type="GO" id="GO:0006888">
    <property type="term" value="P:endoplasmic reticulum to Golgi vesicle-mediated transport"/>
    <property type="evidence" value="ECO:0007669"/>
    <property type="project" value="InterPro"/>
</dbReference>
<evidence type="ECO:0000256" key="8">
    <source>
        <dbReference type="ARBA" id="ARBA00023034"/>
    </source>
</evidence>
<evidence type="ECO:0000256" key="2">
    <source>
        <dbReference type="ARBA" id="ARBA00022448"/>
    </source>
</evidence>
<keyword evidence="17" id="KW-1185">Reference proteome</keyword>
<keyword evidence="4 11" id="KW-0853">WD repeat</keyword>
<dbReference type="GO" id="GO:0006890">
    <property type="term" value="P:retrograde vesicle-mediated transport, Golgi to endoplasmic reticulum"/>
    <property type="evidence" value="ECO:0007669"/>
    <property type="project" value="TreeGrafter"/>
</dbReference>
<evidence type="ECO:0000259" key="13">
    <source>
        <dbReference type="Pfam" id="PF04053"/>
    </source>
</evidence>
<feature type="repeat" description="WD" evidence="11">
    <location>
        <begin position="197"/>
        <end position="238"/>
    </location>
</feature>
<gene>
    <name evidence="16" type="ORF">Pmar_PMAR009179</name>
</gene>
<evidence type="ECO:0000256" key="5">
    <source>
        <dbReference type="ARBA" id="ARBA00022737"/>
    </source>
</evidence>
<dbReference type="InterPro" id="IPR047312">
    <property type="entry name" value="Coatomer_alpha_WD-assoc_reg"/>
</dbReference>
<feature type="repeat" description="WD" evidence="11">
    <location>
        <begin position="111"/>
        <end position="143"/>
    </location>
</feature>
<dbReference type="CDD" id="cd00200">
    <property type="entry name" value="WD40"/>
    <property type="match status" value="1"/>
</dbReference>
<dbReference type="InterPro" id="IPR010714">
    <property type="entry name" value="Coatomer_asu_C"/>
</dbReference>
<feature type="region of interest" description="Disordered" evidence="12">
    <location>
        <begin position="353"/>
        <end position="372"/>
    </location>
</feature>
<dbReference type="PROSITE" id="PS50082">
    <property type="entry name" value="WD_REPEATS_2"/>
    <property type="match status" value="5"/>
</dbReference>
<dbReference type="Pfam" id="PF23953">
    <property type="entry name" value="TPR_COPA_B"/>
    <property type="match status" value="1"/>
</dbReference>
<accession>C5LE07</accession>
<reference evidence="16 17" key="1">
    <citation type="submission" date="2008-07" db="EMBL/GenBank/DDBJ databases">
        <authorList>
            <person name="El-Sayed N."/>
            <person name="Caler E."/>
            <person name="Inman J."/>
            <person name="Amedeo P."/>
            <person name="Hass B."/>
            <person name="Wortman J."/>
        </authorList>
    </citation>
    <scope>NUCLEOTIDE SEQUENCE [LARGE SCALE GENOMIC DNA]</scope>
    <source>
        <strain evidence="17">ATCC 50983 / TXsc</strain>
    </source>
</reference>
<dbReference type="GO" id="GO:0006891">
    <property type="term" value="P:intra-Golgi vesicle-mediated transport"/>
    <property type="evidence" value="ECO:0007669"/>
    <property type="project" value="TreeGrafter"/>
</dbReference>
<dbReference type="SUPFAM" id="SSF101908">
    <property type="entry name" value="Putative isomerase YbhE"/>
    <property type="match status" value="1"/>
</dbReference>
<dbReference type="InterPro" id="IPR050844">
    <property type="entry name" value="Coatomer_complex_subunit"/>
</dbReference>
<dbReference type="InterPro" id="IPR020472">
    <property type="entry name" value="WD40_PAC1"/>
</dbReference>
<dbReference type="InterPro" id="IPR056176">
    <property type="entry name" value="TPR_COPA_B"/>
</dbReference>
<feature type="repeat" description="WD" evidence="11">
    <location>
        <begin position="241"/>
        <end position="282"/>
    </location>
</feature>
<evidence type="ECO:0000259" key="15">
    <source>
        <dbReference type="Pfam" id="PF23953"/>
    </source>
</evidence>
<dbReference type="Gene3D" id="1.25.40.470">
    <property type="match status" value="1"/>
</dbReference>
<evidence type="ECO:0000256" key="10">
    <source>
        <dbReference type="PIRNR" id="PIRNR003354"/>
    </source>
</evidence>
<dbReference type="FunFam" id="2.130.10.10:FF:000010">
    <property type="entry name" value="Coatomer subunit alpha"/>
    <property type="match status" value="1"/>
</dbReference>
<evidence type="ECO:0000256" key="7">
    <source>
        <dbReference type="ARBA" id="ARBA00022927"/>
    </source>
</evidence>
<feature type="domain" description="Coatomer alpha subunit C-terminal" evidence="14">
    <location>
        <begin position="892"/>
        <end position="1256"/>
    </location>
</feature>
<evidence type="ECO:0000259" key="14">
    <source>
        <dbReference type="Pfam" id="PF06957"/>
    </source>
</evidence>
<comment type="subunit">
    <text evidence="10">Oligomeric complex that consists of at least the alpha, beta, beta', gamma, delta, epsilon and zeta subunits.</text>
</comment>
<keyword evidence="2 10" id="KW-0813">Transport</keyword>
<dbReference type="InterPro" id="IPR015943">
    <property type="entry name" value="WD40/YVTN_repeat-like_dom_sf"/>
</dbReference>
<evidence type="ECO:0000256" key="12">
    <source>
        <dbReference type="SAM" id="MobiDB-lite"/>
    </source>
</evidence>
<feature type="compositionally biased region" description="Polar residues" evidence="12">
    <location>
        <begin position="353"/>
        <end position="368"/>
    </location>
</feature>
<dbReference type="GO" id="GO:0006886">
    <property type="term" value="P:intracellular protein transport"/>
    <property type="evidence" value="ECO:0007669"/>
    <property type="project" value="UniProtKB-UniRule"/>
</dbReference>
<dbReference type="InterPro" id="IPR006692">
    <property type="entry name" value="Beta-prop_COPA/B_2nd"/>
</dbReference>
<evidence type="ECO:0000256" key="3">
    <source>
        <dbReference type="ARBA" id="ARBA00022490"/>
    </source>
</evidence>
<evidence type="ECO:0000256" key="11">
    <source>
        <dbReference type="PROSITE-ProRule" id="PRU00221"/>
    </source>
</evidence>
<protein>
    <recommendedName>
        <fullName evidence="10">Coatomer subunit alpha</fullName>
    </recommendedName>
</protein>
<dbReference type="Pfam" id="PF06957">
    <property type="entry name" value="COPI_C"/>
    <property type="match status" value="1"/>
</dbReference>
<dbReference type="CDD" id="cd22948">
    <property type="entry name" value="Coatomer_WDAD_alpha"/>
    <property type="match status" value="1"/>
</dbReference>
<dbReference type="PROSITE" id="PS50294">
    <property type="entry name" value="WD_REPEATS_REGION"/>
    <property type="match status" value="5"/>
</dbReference>
<evidence type="ECO:0000313" key="17">
    <source>
        <dbReference type="Proteomes" id="UP000007800"/>
    </source>
</evidence>
<dbReference type="InParanoid" id="C5LE07"/>
<dbReference type="InterPro" id="IPR036322">
    <property type="entry name" value="WD40_repeat_dom_sf"/>
</dbReference>
<proteinExistence type="predicted"/>